<evidence type="ECO:0000313" key="1">
    <source>
        <dbReference type="EMBL" id="SAL34873.1"/>
    </source>
</evidence>
<protein>
    <submittedName>
        <fullName evidence="1">Uncharacterized protein</fullName>
    </submittedName>
</protein>
<dbReference type="OrthoDB" id="8999699at2"/>
<dbReference type="EMBL" id="FCNW02000009">
    <property type="protein sequence ID" value="SAL34873.1"/>
    <property type="molecule type" value="Genomic_DNA"/>
</dbReference>
<keyword evidence="2" id="KW-1185">Reference proteome</keyword>
<dbReference type="AlphaFoldDB" id="A0A158GSI2"/>
<proteinExistence type="predicted"/>
<dbReference type="RefSeq" id="WP_087667386.1">
    <property type="nucleotide sequence ID" value="NZ_FCNW02000009.1"/>
</dbReference>
<gene>
    <name evidence="1" type="ORF">AWB65_02430</name>
</gene>
<accession>A0A158GSI2</accession>
<dbReference type="STRING" id="326474.AWB65_02430"/>
<name>A0A158GSI2_9BURK</name>
<evidence type="ECO:0000313" key="2">
    <source>
        <dbReference type="Proteomes" id="UP000054977"/>
    </source>
</evidence>
<sequence>MEKRGSKHSSKEAVGVIEQQLKVLAMALDAGAQSPPSKGVELERRHEPPLVIASDAEPLSRATMRRVLVSNALLAIGDFLSDHHIDQSRAPEIQFLARVRDAIRSGNVITVHSDEPLPEATFAGLKIDASDNGKPLFRDEDASEGLLCIGDAVALMQRVAEHLRGMRNLYSAGDAG</sequence>
<organism evidence="1 2">
    <name type="scientific">Caballeronia humi</name>
    <dbReference type="NCBI Taxonomy" id="326474"/>
    <lineage>
        <taxon>Bacteria</taxon>
        <taxon>Pseudomonadati</taxon>
        <taxon>Pseudomonadota</taxon>
        <taxon>Betaproteobacteria</taxon>
        <taxon>Burkholderiales</taxon>
        <taxon>Burkholderiaceae</taxon>
        <taxon>Caballeronia</taxon>
    </lineage>
</organism>
<reference evidence="1" key="1">
    <citation type="submission" date="2016-01" db="EMBL/GenBank/DDBJ databases">
        <authorList>
            <person name="Peeters C."/>
        </authorList>
    </citation>
    <scope>NUCLEOTIDE SEQUENCE [LARGE SCALE GENOMIC DNA]</scope>
    <source>
        <strain evidence="1">LMG 22934</strain>
    </source>
</reference>
<dbReference type="Proteomes" id="UP000054977">
    <property type="component" value="Unassembled WGS sequence"/>
</dbReference>
<comment type="caution">
    <text evidence="1">The sequence shown here is derived from an EMBL/GenBank/DDBJ whole genome shotgun (WGS) entry which is preliminary data.</text>
</comment>